<keyword evidence="5" id="KW-1185">Reference proteome</keyword>
<feature type="signal peptide" evidence="2">
    <location>
        <begin position="1"/>
        <end position="22"/>
    </location>
</feature>
<dbReference type="InterPro" id="IPR031986">
    <property type="entry name" value="GD_N"/>
</dbReference>
<dbReference type="InterPro" id="IPR051333">
    <property type="entry name" value="CLIP_Serine_Protease"/>
</dbReference>
<evidence type="ECO:0000313" key="4">
    <source>
        <dbReference type="EMBL" id="KRT83413.1"/>
    </source>
</evidence>
<dbReference type="OrthoDB" id="6147874at2759"/>
<dbReference type="PANTHER" id="PTHR24260">
    <property type="match status" value="1"/>
</dbReference>
<evidence type="ECO:0000256" key="1">
    <source>
        <dbReference type="ARBA" id="ARBA00023157"/>
    </source>
</evidence>
<organism evidence="4 5">
    <name type="scientific">Oryctes borbonicus</name>
    <dbReference type="NCBI Taxonomy" id="1629725"/>
    <lineage>
        <taxon>Eukaryota</taxon>
        <taxon>Metazoa</taxon>
        <taxon>Ecdysozoa</taxon>
        <taxon>Arthropoda</taxon>
        <taxon>Hexapoda</taxon>
        <taxon>Insecta</taxon>
        <taxon>Pterygota</taxon>
        <taxon>Neoptera</taxon>
        <taxon>Endopterygota</taxon>
        <taxon>Coleoptera</taxon>
        <taxon>Polyphaga</taxon>
        <taxon>Scarabaeiformia</taxon>
        <taxon>Scarabaeidae</taxon>
        <taxon>Dynastinae</taxon>
        <taxon>Oryctes</taxon>
    </lineage>
</organism>
<keyword evidence="2" id="KW-0732">Signal</keyword>
<dbReference type="GO" id="GO:0006508">
    <property type="term" value="P:proteolysis"/>
    <property type="evidence" value="ECO:0007669"/>
    <property type="project" value="InterPro"/>
</dbReference>
<sequence>MNAILVELSFVLLSLVVRDSFSADFVSRCPKILRYEEQIEEDRYQAVLELKSRQGSEGVWLNIALDSKADALINTFGPSTTLNNQNFQINNPEYILLPGAPLRVKFTIKYDKNNATPVVESIKLNGVEICDGSSSTIAITEATNEVVTSRRDAPTQRPFVPSTGKTLLGVTKLTECGLKAQASPLVYNGRKAEGHWPWHIAIMKLNNIQYDYHCGGTLISAKSVLTAAHCVTILTTTKLADKDMYILYLGITNLSDQGPYFKVRLVQNIIVHNEYNPARYHNDLAIIDVDPVEFNDYLRPICLWEGDLEITGLVGKYGTIVGWGIDNSNHTTADLMEGKMPVVSLDTCLYHDPTFFALYTSPTTFCAGGPNGTAVCSGDSGGGMVFPRRASIGNAQVWYIRGIVSVSPRDSETVCNTKSYFIFVDVARHLAWIKKTAGI</sequence>
<dbReference type="EMBL" id="LJIG01009271">
    <property type="protein sequence ID" value="KRT83413.1"/>
    <property type="molecule type" value="Genomic_DNA"/>
</dbReference>
<dbReference type="InterPro" id="IPR043504">
    <property type="entry name" value="Peptidase_S1_PA_chymotrypsin"/>
</dbReference>
<dbReference type="InterPro" id="IPR009003">
    <property type="entry name" value="Peptidase_S1_PA"/>
</dbReference>
<feature type="domain" description="Peptidase S1" evidence="3">
    <location>
        <begin position="186"/>
        <end position="438"/>
    </location>
</feature>
<protein>
    <submittedName>
        <fullName evidence="4">Trypsin</fullName>
    </submittedName>
</protein>
<dbReference type="PROSITE" id="PS00134">
    <property type="entry name" value="TRYPSIN_HIS"/>
    <property type="match status" value="1"/>
</dbReference>
<dbReference type="Gene3D" id="2.40.10.10">
    <property type="entry name" value="Trypsin-like serine proteases"/>
    <property type="match status" value="1"/>
</dbReference>
<dbReference type="PANTHER" id="PTHR24260:SF143">
    <property type="entry name" value="SERINE PROTEASE GD-LIKE PROTEIN"/>
    <property type="match status" value="1"/>
</dbReference>
<dbReference type="PRINTS" id="PR00722">
    <property type="entry name" value="CHYMOTRYPSIN"/>
</dbReference>
<dbReference type="InterPro" id="IPR001314">
    <property type="entry name" value="Peptidase_S1A"/>
</dbReference>
<dbReference type="Pfam" id="PF16030">
    <property type="entry name" value="GD_N"/>
    <property type="match status" value="1"/>
</dbReference>
<accession>A0A0T6B821</accession>
<dbReference type="GO" id="GO:0004252">
    <property type="term" value="F:serine-type endopeptidase activity"/>
    <property type="evidence" value="ECO:0007669"/>
    <property type="project" value="InterPro"/>
</dbReference>
<reference evidence="4 5" key="1">
    <citation type="submission" date="2015-09" db="EMBL/GenBank/DDBJ databases">
        <title>Draft genome of the scarab beetle Oryctes borbonicus.</title>
        <authorList>
            <person name="Meyer J.M."/>
            <person name="Markov G.V."/>
            <person name="Baskaran P."/>
            <person name="Herrmann M."/>
            <person name="Sommer R.J."/>
            <person name="Roedelsperger C."/>
        </authorList>
    </citation>
    <scope>NUCLEOTIDE SEQUENCE [LARGE SCALE GENOMIC DNA]</scope>
    <source>
        <strain evidence="4">OB123</strain>
        <tissue evidence="4">Whole animal</tissue>
    </source>
</reference>
<keyword evidence="1" id="KW-1015">Disulfide bond</keyword>
<dbReference type="AlphaFoldDB" id="A0A0T6B821"/>
<comment type="caution">
    <text evidence="4">The sequence shown here is derived from an EMBL/GenBank/DDBJ whole genome shotgun (WGS) entry which is preliminary data.</text>
</comment>
<proteinExistence type="predicted"/>
<gene>
    <name evidence="4" type="ORF">AMK59_4148</name>
</gene>
<dbReference type="SUPFAM" id="SSF50494">
    <property type="entry name" value="Trypsin-like serine proteases"/>
    <property type="match status" value="1"/>
</dbReference>
<dbReference type="InterPro" id="IPR001254">
    <property type="entry name" value="Trypsin_dom"/>
</dbReference>
<evidence type="ECO:0000313" key="5">
    <source>
        <dbReference type="Proteomes" id="UP000051574"/>
    </source>
</evidence>
<dbReference type="InterPro" id="IPR018114">
    <property type="entry name" value="TRYPSIN_HIS"/>
</dbReference>
<dbReference type="SMART" id="SM00020">
    <property type="entry name" value="Tryp_SPc"/>
    <property type="match status" value="1"/>
</dbReference>
<dbReference type="PROSITE" id="PS50240">
    <property type="entry name" value="TRYPSIN_DOM"/>
    <property type="match status" value="1"/>
</dbReference>
<name>A0A0T6B821_9SCAR</name>
<dbReference type="FunFam" id="2.40.10.10:FF:000068">
    <property type="entry name" value="transmembrane protease serine 2"/>
    <property type="match status" value="1"/>
</dbReference>
<dbReference type="Pfam" id="PF00089">
    <property type="entry name" value="Trypsin"/>
    <property type="match status" value="1"/>
</dbReference>
<dbReference type="CDD" id="cd00190">
    <property type="entry name" value="Tryp_SPc"/>
    <property type="match status" value="1"/>
</dbReference>
<feature type="chain" id="PRO_5006668462" evidence="2">
    <location>
        <begin position="23"/>
        <end position="439"/>
    </location>
</feature>
<dbReference type="Proteomes" id="UP000051574">
    <property type="component" value="Unassembled WGS sequence"/>
</dbReference>
<evidence type="ECO:0000256" key="2">
    <source>
        <dbReference type="SAM" id="SignalP"/>
    </source>
</evidence>
<evidence type="ECO:0000259" key="3">
    <source>
        <dbReference type="PROSITE" id="PS50240"/>
    </source>
</evidence>